<protein>
    <recommendedName>
        <fullName evidence="3">Exocyst subunit Exo70 family protein</fullName>
    </recommendedName>
</protein>
<feature type="transmembrane region" description="Helical" evidence="4">
    <location>
        <begin position="150"/>
        <end position="176"/>
    </location>
</feature>
<sequence>MDFFAFCFSRTWIALLRFEFLLQLSVREIELTENVSLRCLQFHHLHCSFICKGIAPFYLIRILITNCRRQEAFTTKNVIEILAVSHGASNLQLKAHLAFLVLIITSFYSFYFDKAVNGKPDAYSIVSCASFAVMFLGLSRHSHCGFEVDLLYFFLAALTIQLMRIKWFLAILGASYSYALIMIHTRLDAHQEMNGYHGVPEEPHVIQVDPPELPLNASNTQDNAITEVDSHLQEDNSNFALIKPRLLSSLKALKKQNQKLLGLLYSQTLVEPFHRDENLLIDTLPREIINNINETFKMALAAGFEKECCHLYSSCRWEFLQQFLSELELKQAQNKDQIVFMSQVLSSLRVLFLNERRLCDRIFFGFSSAGDLSFVLVCKELTIHLLNLLNTIVVGIHSPPAMFRRVVNMFDELSDMITELELLFPDPEGALLRSEAVKARMRLGETIRDVFKNLENMIHCDSAIADVPGGIEPITCDVMNALGAMVRVMPMIEKAFKEYPTIDSRGGTRSSFPAKIAWITEMLENHLEAKYKIYTGTSLDYVAMMNNTMYIKQETLKHFPSARFMDFGRVKRYSFAEIWGDDWIQKHTEKFQQNLEEYQRSSWNELLGLLKLDNNNNNETMANDVAIESMKEKLKLFNIRFEEMCCTQSKWFACYEIRKEIIVLIENMLLPAYGSFVGRLQDVLGKAAYDYIEYGMLDIKARLNRLFLGGKWMSR</sequence>
<keyword evidence="4" id="KW-0472">Membrane</keyword>
<evidence type="ECO:0000313" key="7">
    <source>
        <dbReference type="Proteomes" id="UP001341840"/>
    </source>
</evidence>
<dbReference type="InterPro" id="IPR046364">
    <property type="entry name" value="Exo70_C"/>
</dbReference>
<dbReference type="Gene3D" id="1.20.1280.170">
    <property type="entry name" value="Exocyst complex component Exo70"/>
    <property type="match status" value="1"/>
</dbReference>
<reference evidence="6 7" key="1">
    <citation type="journal article" date="2023" name="Plants (Basel)">
        <title>Bridging the Gap: Combining Genomics and Transcriptomics Approaches to Understand Stylosanthes scabra, an Orphan Legume from the Brazilian Caatinga.</title>
        <authorList>
            <person name="Ferreira-Neto J.R.C."/>
            <person name="da Silva M.D."/>
            <person name="Binneck E."/>
            <person name="de Melo N.F."/>
            <person name="da Silva R.H."/>
            <person name="de Melo A.L.T.M."/>
            <person name="Pandolfi V."/>
            <person name="Bustamante F.O."/>
            <person name="Brasileiro-Vidal A.C."/>
            <person name="Benko-Iseppon A.M."/>
        </authorList>
    </citation>
    <scope>NUCLEOTIDE SEQUENCE [LARGE SCALE GENOMIC DNA]</scope>
    <source>
        <tissue evidence="6">Leaves</tissue>
    </source>
</reference>
<proteinExistence type="inferred from homology"/>
<evidence type="ECO:0000259" key="5">
    <source>
        <dbReference type="Pfam" id="PF03081"/>
    </source>
</evidence>
<evidence type="ECO:0000256" key="3">
    <source>
        <dbReference type="RuleBase" id="RU365026"/>
    </source>
</evidence>
<dbReference type="Proteomes" id="UP001341840">
    <property type="component" value="Unassembled WGS sequence"/>
</dbReference>
<evidence type="ECO:0000256" key="2">
    <source>
        <dbReference type="ARBA" id="ARBA00022448"/>
    </source>
</evidence>
<accession>A0ABU6X3A6</accession>
<name>A0ABU6X3A6_9FABA</name>
<dbReference type="InterPro" id="IPR016159">
    <property type="entry name" value="Cullin_repeat-like_dom_sf"/>
</dbReference>
<dbReference type="PANTHER" id="PTHR12542">
    <property type="entry name" value="EXOCYST COMPLEX PROTEIN EXO70"/>
    <property type="match status" value="1"/>
</dbReference>
<evidence type="ECO:0000313" key="6">
    <source>
        <dbReference type="EMBL" id="MED6192437.1"/>
    </source>
</evidence>
<feature type="transmembrane region" description="Helical" evidence="4">
    <location>
        <begin position="122"/>
        <end position="138"/>
    </location>
</feature>
<keyword evidence="3" id="KW-0268">Exocytosis</keyword>
<dbReference type="InterPro" id="IPR004140">
    <property type="entry name" value="Exo70"/>
</dbReference>
<comment type="similarity">
    <text evidence="1 3">Belongs to the EXO70 family.</text>
</comment>
<feature type="transmembrane region" description="Helical" evidence="4">
    <location>
        <begin position="93"/>
        <end position="110"/>
    </location>
</feature>
<keyword evidence="4" id="KW-0812">Transmembrane</keyword>
<keyword evidence="4" id="KW-1133">Transmembrane helix</keyword>
<evidence type="ECO:0000256" key="1">
    <source>
        <dbReference type="ARBA" id="ARBA00006756"/>
    </source>
</evidence>
<comment type="caution">
    <text evidence="6">The sequence shown here is derived from an EMBL/GenBank/DDBJ whole genome shotgun (WGS) entry which is preliminary data.</text>
</comment>
<gene>
    <name evidence="6" type="ORF">PIB30_010070</name>
</gene>
<evidence type="ECO:0000256" key="4">
    <source>
        <dbReference type="SAM" id="Phobius"/>
    </source>
</evidence>
<feature type="domain" description="Exocyst complex subunit Exo70 C-terminal" evidence="5">
    <location>
        <begin position="344"/>
        <end position="704"/>
    </location>
</feature>
<keyword evidence="3" id="KW-0653">Protein transport</keyword>
<dbReference type="Pfam" id="PF03081">
    <property type="entry name" value="Exo70_C"/>
    <property type="match status" value="1"/>
</dbReference>
<organism evidence="6 7">
    <name type="scientific">Stylosanthes scabra</name>
    <dbReference type="NCBI Taxonomy" id="79078"/>
    <lineage>
        <taxon>Eukaryota</taxon>
        <taxon>Viridiplantae</taxon>
        <taxon>Streptophyta</taxon>
        <taxon>Embryophyta</taxon>
        <taxon>Tracheophyta</taxon>
        <taxon>Spermatophyta</taxon>
        <taxon>Magnoliopsida</taxon>
        <taxon>eudicotyledons</taxon>
        <taxon>Gunneridae</taxon>
        <taxon>Pentapetalae</taxon>
        <taxon>rosids</taxon>
        <taxon>fabids</taxon>
        <taxon>Fabales</taxon>
        <taxon>Fabaceae</taxon>
        <taxon>Papilionoideae</taxon>
        <taxon>50 kb inversion clade</taxon>
        <taxon>dalbergioids sensu lato</taxon>
        <taxon>Dalbergieae</taxon>
        <taxon>Pterocarpus clade</taxon>
        <taxon>Stylosanthes</taxon>
    </lineage>
</organism>
<dbReference type="EMBL" id="JASCZI010211472">
    <property type="protein sequence ID" value="MED6192437.1"/>
    <property type="molecule type" value="Genomic_DNA"/>
</dbReference>
<dbReference type="SUPFAM" id="SSF74788">
    <property type="entry name" value="Cullin repeat-like"/>
    <property type="match status" value="1"/>
</dbReference>
<keyword evidence="7" id="KW-1185">Reference proteome</keyword>
<keyword evidence="2 3" id="KW-0813">Transport</keyword>
<comment type="function">
    <text evidence="3">Component of the exocyst complex.</text>
</comment>
<dbReference type="PANTHER" id="PTHR12542:SF180">
    <property type="entry name" value="EXOCYST SUBUNIT EXO70 FAMILY PROTEIN"/>
    <property type="match status" value="1"/>
</dbReference>